<evidence type="ECO:0000256" key="3">
    <source>
        <dbReference type="ARBA" id="ARBA00023163"/>
    </source>
</evidence>
<accession>A0A1D8JIV4</accession>
<keyword evidence="6" id="KW-1185">Reference proteome</keyword>
<dbReference type="GO" id="GO:0003700">
    <property type="term" value="F:DNA-binding transcription factor activity"/>
    <property type="evidence" value="ECO:0007669"/>
    <property type="project" value="InterPro"/>
</dbReference>
<gene>
    <name evidence="5" type="ORF">BI350_14530</name>
</gene>
<dbReference type="Proteomes" id="UP000185746">
    <property type="component" value="Chromosome"/>
</dbReference>
<dbReference type="Gene3D" id="1.20.120.530">
    <property type="entry name" value="GntR ligand-binding domain-like"/>
    <property type="match status" value="1"/>
</dbReference>
<dbReference type="GO" id="GO:0003677">
    <property type="term" value="F:DNA binding"/>
    <property type="evidence" value="ECO:0007669"/>
    <property type="project" value="UniProtKB-KW"/>
</dbReference>
<dbReference type="Pfam" id="PF00392">
    <property type="entry name" value="GntR"/>
    <property type="match status" value="1"/>
</dbReference>
<dbReference type="Gene3D" id="1.10.10.10">
    <property type="entry name" value="Winged helix-like DNA-binding domain superfamily/Winged helix DNA-binding domain"/>
    <property type="match status" value="1"/>
</dbReference>
<sequence>MERTQPRRMSKDYAYYELKEKILKGDIQPDQDLVEGRLADKLNISKTPLREALQRLEAEELVIRQPNGRLKTASITVKEAEELFVVRSYLEGIIANQATVEATEEDIEILSSHCQRINQATKYYDEEAILHYGKMFHEQLYQMSRNQTVVKILNQLNDHMTRYRRLVPVNSKYLYHQKSEDHSIILDYIIKGNRLQAEETMRKHILSSMDTAIEAIKKYENESNDEIV</sequence>
<keyword evidence="3" id="KW-0804">Transcription</keyword>
<dbReference type="InterPro" id="IPR008920">
    <property type="entry name" value="TF_FadR/GntR_C"/>
</dbReference>
<proteinExistence type="predicted"/>
<dbReference type="InterPro" id="IPR036388">
    <property type="entry name" value="WH-like_DNA-bd_sf"/>
</dbReference>
<dbReference type="SUPFAM" id="SSF46785">
    <property type="entry name" value="Winged helix' DNA-binding domain"/>
    <property type="match status" value="1"/>
</dbReference>
<dbReference type="PROSITE" id="PS50949">
    <property type="entry name" value="HTH_GNTR"/>
    <property type="match status" value="1"/>
</dbReference>
<name>A0A1D8JIV4_9BACL</name>
<organism evidence="5 6">
    <name type="scientific">Sporosarcina ureilytica</name>
    <dbReference type="NCBI Taxonomy" id="298596"/>
    <lineage>
        <taxon>Bacteria</taxon>
        <taxon>Bacillati</taxon>
        <taxon>Bacillota</taxon>
        <taxon>Bacilli</taxon>
        <taxon>Bacillales</taxon>
        <taxon>Caryophanaceae</taxon>
        <taxon>Sporosarcina</taxon>
    </lineage>
</organism>
<evidence type="ECO:0000259" key="4">
    <source>
        <dbReference type="PROSITE" id="PS50949"/>
    </source>
</evidence>
<evidence type="ECO:0000313" key="6">
    <source>
        <dbReference type="Proteomes" id="UP000185746"/>
    </source>
</evidence>
<evidence type="ECO:0000256" key="2">
    <source>
        <dbReference type="ARBA" id="ARBA00023125"/>
    </source>
</evidence>
<dbReference type="Pfam" id="PF07729">
    <property type="entry name" value="FCD"/>
    <property type="match status" value="1"/>
</dbReference>
<dbReference type="AlphaFoldDB" id="A0A1D8JIV4"/>
<dbReference type="KEGG" id="surl:BI350_14530"/>
<dbReference type="EMBL" id="CP017560">
    <property type="protein sequence ID" value="AOV08630.1"/>
    <property type="molecule type" value="Genomic_DNA"/>
</dbReference>
<evidence type="ECO:0000313" key="5">
    <source>
        <dbReference type="EMBL" id="AOV08630.1"/>
    </source>
</evidence>
<feature type="domain" description="HTH gntR-type" evidence="4">
    <location>
        <begin position="8"/>
        <end position="80"/>
    </location>
</feature>
<evidence type="ECO:0000256" key="1">
    <source>
        <dbReference type="ARBA" id="ARBA00023015"/>
    </source>
</evidence>
<keyword evidence="2" id="KW-0238">DNA-binding</keyword>
<dbReference type="InterPro" id="IPR036390">
    <property type="entry name" value="WH_DNA-bd_sf"/>
</dbReference>
<dbReference type="PANTHER" id="PTHR43537">
    <property type="entry name" value="TRANSCRIPTIONAL REGULATOR, GNTR FAMILY"/>
    <property type="match status" value="1"/>
</dbReference>
<dbReference type="InterPro" id="IPR011711">
    <property type="entry name" value="GntR_C"/>
</dbReference>
<protein>
    <recommendedName>
        <fullName evidence="4">HTH gntR-type domain-containing protein</fullName>
    </recommendedName>
</protein>
<dbReference type="SUPFAM" id="SSF48008">
    <property type="entry name" value="GntR ligand-binding domain-like"/>
    <property type="match status" value="1"/>
</dbReference>
<dbReference type="PANTHER" id="PTHR43537:SF24">
    <property type="entry name" value="GLUCONATE OPERON TRANSCRIPTIONAL REPRESSOR"/>
    <property type="match status" value="1"/>
</dbReference>
<dbReference type="SMART" id="SM00895">
    <property type="entry name" value="FCD"/>
    <property type="match status" value="1"/>
</dbReference>
<keyword evidence="1" id="KW-0805">Transcription regulation</keyword>
<dbReference type="SMART" id="SM00345">
    <property type="entry name" value="HTH_GNTR"/>
    <property type="match status" value="1"/>
</dbReference>
<reference evidence="5 6" key="1">
    <citation type="submission" date="2016-09" db="EMBL/GenBank/DDBJ databases">
        <title>Complete genome sequence of the Lysinibacillus sphaericus LMG 22257, a specie of Bacillus with ureolytic activity that can effectively biodeposit calcium carbonate.</title>
        <authorList>
            <person name="Yan W."/>
        </authorList>
    </citation>
    <scope>NUCLEOTIDE SEQUENCE [LARGE SCALE GENOMIC DNA]</scope>
    <source>
        <strain evidence="5 6">LMG 22257</strain>
    </source>
</reference>
<dbReference type="RefSeq" id="WP_075528796.1">
    <property type="nucleotide sequence ID" value="NZ_CP017560.1"/>
</dbReference>
<dbReference type="InterPro" id="IPR000524">
    <property type="entry name" value="Tscrpt_reg_HTH_GntR"/>
</dbReference>